<dbReference type="GeneID" id="14903256"/>
<evidence type="ECO:0000256" key="2">
    <source>
        <dbReference type="ARBA" id="ARBA00023002"/>
    </source>
</evidence>
<dbReference type="STRING" id="857967.G0R5R1"/>
<evidence type="ECO:0000313" key="4">
    <source>
        <dbReference type="Proteomes" id="UP000008983"/>
    </source>
</evidence>
<dbReference type="OrthoDB" id="311525at2759"/>
<evidence type="ECO:0000313" key="3">
    <source>
        <dbReference type="EMBL" id="EGR27191.1"/>
    </source>
</evidence>
<dbReference type="PANTHER" id="PTHR24322">
    <property type="entry name" value="PKSB"/>
    <property type="match status" value="1"/>
</dbReference>
<keyword evidence="4" id="KW-1185">Reference proteome</keyword>
<protein>
    <submittedName>
        <fullName evidence="3">Short chain dehydrogenase reductase family protein, putative</fullName>
        <ecNumber evidence="3">1.1.1.62</ecNumber>
    </submittedName>
</protein>
<name>G0R5R1_ICHMU</name>
<dbReference type="Pfam" id="PF00106">
    <property type="entry name" value="adh_short"/>
    <property type="match status" value="1"/>
</dbReference>
<dbReference type="PANTHER" id="PTHR24322:SF736">
    <property type="entry name" value="RETINOL DEHYDROGENASE 10"/>
    <property type="match status" value="1"/>
</dbReference>
<gene>
    <name evidence="3" type="ORF">IMG5_200360</name>
</gene>
<dbReference type="eggNOG" id="KOG1201">
    <property type="taxonomic scope" value="Eukaryota"/>
</dbReference>
<dbReference type="InterPro" id="IPR002347">
    <property type="entry name" value="SDR_fam"/>
</dbReference>
<dbReference type="RefSeq" id="XP_004024075.1">
    <property type="nucleotide sequence ID" value="XM_004024026.1"/>
</dbReference>
<dbReference type="InterPro" id="IPR036291">
    <property type="entry name" value="NAD(P)-bd_dom_sf"/>
</dbReference>
<accession>G0R5R1</accession>
<dbReference type="Proteomes" id="UP000008983">
    <property type="component" value="Unassembled WGS sequence"/>
</dbReference>
<keyword evidence="2 3" id="KW-0560">Oxidoreductase</keyword>
<comment type="similarity">
    <text evidence="1">Belongs to the short-chain dehydrogenases/reductases (SDR) family.</text>
</comment>
<dbReference type="EMBL" id="GL984382">
    <property type="protein sequence ID" value="EGR27191.1"/>
    <property type="molecule type" value="Genomic_DNA"/>
</dbReference>
<reference evidence="3 4" key="1">
    <citation type="submission" date="2011-07" db="EMBL/GenBank/DDBJ databases">
        <authorList>
            <person name="Coyne R."/>
            <person name="Brami D."/>
            <person name="Johnson J."/>
            <person name="Hostetler J."/>
            <person name="Hannick L."/>
            <person name="Clark T."/>
            <person name="Cassidy-Hanley D."/>
            <person name="Inman J."/>
        </authorList>
    </citation>
    <scope>NUCLEOTIDE SEQUENCE [LARGE SCALE GENOMIC DNA]</scope>
    <source>
        <strain evidence="3 4">G5</strain>
    </source>
</reference>
<proteinExistence type="inferred from homology"/>
<dbReference type="AlphaFoldDB" id="G0R5R1"/>
<dbReference type="InParanoid" id="G0R5R1"/>
<dbReference type="GO" id="GO:0004303">
    <property type="term" value="F:estradiol 17-beta-dehydrogenase [NAD(P)+] activity"/>
    <property type="evidence" value="ECO:0007669"/>
    <property type="project" value="UniProtKB-EC"/>
</dbReference>
<dbReference type="SUPFAM" id="SSF51735">
    <property type="entry name" value="NAD(P)-binding Rossmann-fold domains"/>
    <property type="match status" value="1"/>
</dbReference>
<dbReference type="Gene3D" id="3.40.50.720">
    <property type="entry name" value="NAD(P)-binding Rossmann-like Domain"/>
    <property type="match status" value="1"/>
</dbReference>
<dbReference type="EC" id="1.1.1.62" evidence="3"/>
<evidence type="ECO:0000256" key="1">
    <source>
        <dbReference type="ARBA" id="ARBA00006484"/>
    </source>
</evidence>
<organism evidence="3 4">
    <name type="scientific">Ichthyophthirius multifiliis</name>
    <name type="common">White spot disease agent</name>
    <name type="synonym">Ich</name>
    <dbReference type="NCBI Taxonomy" id="5932"/>
    <lineage>
        <taxon>Eukaryota</taxon>
        <taxon>Sar</taxon>
        <taxon>Alveolata</taxon>
        <taxon>Ciliophora</taxon>
        <taxon>Intramacronucleata</taxon>
        <taxon>Oligohymenophorea</taxon>
        <taxon>Hymenostomatida</taxon>
        <taxon>Ophryoglenina</taxon>
        <taxon>Ichthyophthirius</taxon>
    </lineage>
</organism>
<sequence>MSNSKKQIQKKSVYTIIILYSFVHTSKNKRFTPKKSIRGKHILITGAGSGIGRQMSILLAKLGAKISILDLNIQGAEQTQQIITQLGYQDQTKAFKCDVSDINDVKTHSNKLKTSTEVSIFSQTTPGQYLVRKYQKQAINKLSKQLQQTPFRTHIQQDKFYRKCFKEIQDIQSQQHLLQDILELPVQLIIAQANLGQSVLMKVLEWKCQNQERIQKQRVFVHILLILECLMELKVNSRYFYQFQRKNGHHKGLQMQFYKRKKQLLCHGFQIFV</sequence>